<dbReference type="SMART" id="SM01087">
    <property type="entry name" value="COG6"/>
    <property type="match status" value="1"/>
</dbReference>
<organism evidence="14 15">
    <name type="scientific">Candida oxycetoniae</name>
    <dbReference type="NCBI Taxonomy" id="497107"/>
    <lineage>
        <taxon>Eukaryota</taxon>
        <taxon>Fungi</taxon>
        <taxon>Dikarya</taxon>
        <taxon>Ascomycota</taxon>
        <taxon>Saccharomycotina</taxon>
        <taxon>Pichiomycetes</taxon>
        <taxon>Debaryomycetaceae</taxon>
        <taxon>Candida/Lodderomyces clade</taxon>
        <taxon>Candida</taxon>
    </lineage>
</organism>
<feature type="compositionally biased region" description="Low complexity" evidence="11">
    <location>
        <begin position="388"/>
        <end position="410"/>
    </location>
</feature>
<dbReference type="AlphaFoldDB" id="A0AAI9SYZ8"/>
<evidence type="ECO:0000256" key="10">
    <source>
        <dbReference type="RuleBase" id="RU365075"/>
    </source>
</evidence>
<evidence type="ECO:0000256" key="9">
    <source>
        <dbReference type="ARBA" id="ARBA00043873"/>
    </source>
</evidence>
<dbReference type="GO" id="GO:0000139">
    <property type="term" value="C:Golgi membrane"/>
    <property type="evidence" value="ECO:0007669"/>
    <property type="project" value="UniProtKB-SubCell"/>
</dbReference>
<evidence type="ECO:0000313" key="14">
    <source>
        <dbReference type="EMBL" id="KAI3405733.2"/>
    </source>
</evidence>
<dbReference type="InterPro" id="IPR010490">
    <property type="entry name" value="COG6"/>
</dbReference>
<evidence type="ECO:0000256" key="11">
    <source>
        <dbReference type="SAM" id="MobiDB-lite"/>
    </source>
</evidence>
<evidence type="ECO:0000259" key="13">
    <source>
        <dbReference type="Pfam" id="PF20653"/>
    </source>
</evidence>
<gene>
    <name evidence="14" type="ORF">KGF56_001340</name>
</gene>
<comment type="caution">
    <text evidence="14">The sequence shown here is derived from an EMBL/GenBank/DDBJ whole genome shotgun (WGS) entry which is preliminary data.</text>
</comment>
<dbReference type="Pfam" id="PF20653">
    <property type="entry name" value="COG6_C"/>
    <property type="match status" value="1"/>
</dbReference>
<keyword evidence="5 10" id="KW-0653">Protein transport</keyword>
<keyword evidence="4 10" id="KW-0813">Transport</keyword>
<feature type="compositionally biased region" description="Polar residues" evidence="11">
    <location>
        <begin position="53"/>
        <end position="74"/>
    </location>
</feature>
<dbReference type="RefSeq" id="XP_049181478.1">
    <property type="nucleotide sequence ID" value="XM_049322453.1"/>
</dbReference>
<evidence type="ECO:0000256" key="4">
    <source>
        <dbReference type="ARBA" id="ARBA00022448"/>
    </source>
</evidence>
<evidence type="ECO:0000256" key="5">
    <source>
        <dbReference type="ARBA" id="ARBA00022927"/>
    </source>
</evidence>
<dbReference type="InterPro" id="IPR048369">
    <property type="entry name" value="COG6_C"/>
</dbReference>
<evidence type="ECO:0000256" key="7">
    <source>
        <dbReference type="ARBA" id="ARBA00023136"/>
    </source>
</evidence>
<accession>A0AAI9SYZ8</accession>
<dbReference type="Pfam" id="PF06419">
    <property type="entry name" value="COG6_N"/>
    <property type="match status" value="1"/>
</dbReference>
<dbReference type="GO" id="GO:0015031">
    <property type="term" value="P:protein transport"/>
    <property type="evidence" value="ECO:0007669"/>
    <property type="project" value="UniProtKB-KW"/>
</dbReference>
<evidence type="ECO:0000256" key="6">
    <source>
        <dbReference type="ARBA" id="ARBA00023034"/>
    </source>
</evidence>
<dbReference type="EMBL" id="JAHUZD010000027">
    <property type="protein sequence ID" value="KAI3405733.2"/>
    <property type="molecule type" value="Genomic_DNA"/>
</dbReference>
<feature type="domain" description="Conserved Oligomeric Golgi complex subunit 6 C-terminal" evidence="13">
    <location>
        <begin position="300"/>
        <end position="802"/>
    </location>
</feature>
<keyword evidence="7 10" id="KW-0472">Membrane</keyword>
<evidence type="ECO:0000256" key="8">
    <source>
        <dbReference type="ARBA" id="ARBA00031348"/>
    </source>
</evidence>
<comment type="similarity">
    <text evidence="2 10">Belongs to the COG6 family.</text>
</comment>
<dbReference type="PANTHER" id="PTHR21506:SF0">
    <property type="entry name" value="CONSERVED OLIGOMERIC GOLGI COMPLEX SUBUNIT 6"/>
    <property type="match status" value="1"/>
</dbReference>
<comment type="function">
    <text evidence="9">Acts as a component of the peripheral membrane COG complex that is involved in intra-Golgi protein trafficking. COG is located at the cis-Golgi, and regulates tethering of retrograde intra-Golgi vesicles and possibly a number of other membrane trafficking events.</text>
</comment>
<proteinExistence type="inferred from homology"/>
<dbReference type="GeneID" id="73378957"/>
<dbReference type="PANTHER" id="PTHR21506">
    <property type="entry name" value="COMPONENT OF OLIGOMERIC GOLGI COMPLEX 6"/>
    <property type="match status" value="1"/>
</dbReference>
<evidence type="ECO:0000256" key="1">
    <source>
        <dbReference type="ARBA" id="ARBA00004395"/>
    </source>
</evidence>
<feature type="region of interest" description="Disordered" evidence="11">
    <location>
        <begin position="383"/>
        <end position="423"/>
    </location>
</feature>
<evidence type="ECO:0000313" key="15">
    <source>
        <dbReference type="Proteomes" id="UP001202479"/>
    </source>
</evidence>
<comment type="subcellular location">
    <subcellularLocation>
        <location evidence="1 10">Golgi apparatus membrane</location>
        <topology evidence="1 10">Peripheral membrane protein</topology>
    </subcellularLocation>
</comment>
<comment type="subunit">
    <text evidence="10">Component of the conserved oligomeric Golgi complex.</text>
</comment>
<feature type="region of interest" description="Disordered" evidence="11">
    <location>
        <begin position="53"/>
        <end position="78"/>
    </location>
</feature>
<keyword evidence="15" id="KW-1185">Reference proteome</keyword>
<feature type="domain" description="Conserved oligomeric complex COG6 N-terminal" evidence="12">
    <location>
        <begin position="167"/>
        <end position="270"/>
    </location>
</feature>
<evidence type="ECO:0000256" key="3">
    <source>
        <dbReference type="ARBA" id="ARBA00020973"/>
    </source>
</evidence>
<keyword evidence="6 10" id="KW-0333">Golgi apparatus</keyword>
<dbReference type="GO" id="GO:0017119">
    <property type="term" value="C:Golgi transport complex"/>
    <property type="evidence" value="ECO:0007669"/>
    <property type="project" value="UniProtKB-UniRule"/>
</dbReference>
<comment type="function">
    <text evidence="10">Acts as component of the peripheral membrane COG complex that is involved in intra-Golgi protein trafficking. COG is located at the cis-Golgi, and regulates tethering of retrograde intra-Golgi vesicles and possibly a number of other membrane trafficking events.</text>
</comment>
<evidence type="ECO:0000256" key="2">
    <source>
        <dbReference type="ARBA" id="ARBA00011023"/>
    </source>
</evidence>
<evidence type="ECO:0000259" key="12">
    <source>
        <dbReference type="Pfam" id="PF06419"/>
    </source>
</evidence>
<dbReference type="InterPro" id="IPR048368">
    <property type="entry name" value="COG6_N"/>
</dbReference>
<name>A0AAI9SYZ8_9ASCO</name>
<sequence length="822" mass="93814">MDFIEFDTFTANDDTLPQPQPALSLPIASNLESLSKRLTNFTLANAIKTNTSKESGFTTNTQKESGFTTSTQLQDGGGSMDKYAQISLSLLENSADSGLLEKDESLPSTQQNHIVDSLGPRLARVFNETMSDATLKEIFTNIEENAENDDRETYFQKLVEPGFEGTTARKKLKGRIETDLIKSQSQLLKDYQPMIKQLKALALRLKKLNDLNKETNNKLNKNLHSFNDFNVKVNELNTTKNLVEIKQNLLIAFKKKFTLTEYEEVILTSGDLNQEFFQALSKAETIVENCSILLSEDNLQLGLKIMSKNNQIINKAVERTVTYCNKTLDNLYSLNSKSRLLTLHECFKYLKKRQNYLSIIVDKFTDSRSKVILEEFHQQIQENQELTSKAPPSSSSALSSSAQQQQQQQQKVRRRSSAKGTGLFSNADARPVYMSAHDPVRFVGDFLAYIHSLAVNESETIKNIFTMGNDSDQEFDAIIREITNKILKSLARPIRSKIEQIISTEIKLNTIFQIFNLVELYSMMFAKQLSESDDLVETMKKLVTSCQDRIFSIVSSKLATIGSSNSAKLELNSDLNPPEWIISFYSEVLHMIDQIITPTILNLSSGDHEKFLNLIINQPIAIFKEHVLTCNKQFKDKRDLYIIQFNFLDLIQSKIMPISLLSDKVLEINDMNLELTSKITELEYTTILKSTGLFDYYNIVNMICPFSDDFFEVSIYEPMKENKLYNAEQLELVNDKIQQYLPNAMMDLQQALLKLNSPVTVDDVINNVFTAFVKFYKKLNIINEEYLQYSFTWSDYDLATMLGIEDLYINAVYVEEEGNISS</sequence>
<reference evidence="14" key="1">
    <citation type="journal article" date="2022" name="DNA Res.">
        <title>Genome analysis of five recently described species of the CUG-Ser clade uncovers Candida theae as a new hybrid lineage with pathogenic potential in the Candida parapsilosis species complex.</title>
        <authorList>
            <person name="Mixao V."/>
            <person name="Del Olmo V."/>
            <person name="Hegedusova E."/>
            <person name="Saus E."/>
            <person name="Pryszcz L."/>
            <person name="Cillingova A."/>
            <person name="Nosek J."/>
            <person name="Gabaldon T."/>
        </authorList>
    </citation>
    <scope>NUCLEOTIDE SEQUENCE</scope>
    <source>
        <strain evidence="14">CBS 10844</strain>
    </source>
</reference>
<dbReference type="Proteomes" id="UP001202479">
    <property type="component" value="Unassembled WGS sequence"/>
</dbReference>
<dbReference type="GO" id="GO:0006891">
    <property type="term" value="P:intra-Golgi vesicle-mediated transport"/>
    <property type="evidence" value="ECO:0007669"/>
    <property type="project" value="UniProtKB-UniRule"/>
</dbReference>
<protein>
    <recommendedName>
        <fullName evidence="3 10">Conserved oligomeric Golgi complex subunit 6</fullName>
        <shortName evidence="10">COG complex subunit 6</shortName>
    </recommendedName>
    <alternativeName>
        <fullName evidence="8 10">Component of oligomeric Golgi complex 6</fullName>
    </alternativeName>
</protein>